<evidence type="ECO:0000313" key="1">
    <source>
        <dbReference type="EMBL" id="KKM94817.1"/>
    </source>
</evidence>
<dbReference type="AlphaFoldDB" id="A0A0F9PNS6"/>
<protein>
    <submittedName>
        <fullName evidence="1">Uncharacterized protein</fullName>
    </submittedName>
</protein>
<proteinExistence type="predicted"/>
<sequence>MKVKIVLDGVTYESETSTEDAEEIANQHYKNADMFTTFMMTLDTGEFMVLGPEACKRAVFLYIP</sequence>
<accession>A0A0F9PNS6</accession>
<organism evidence="1">
    <name type="scientific">marine sediment metagenome</name>
    <dbReference type="NCBI Taxonomy" id="412755"/>
    <lineage>
        <taxon>unclassified sequences</taxon>
        <taxon>metagenomes</taxon>
        <taxon>ecological metagenomes</taxon>
    </lineage>
</organism>
<comment type="caution">
    <text evidence="1">The sequence shown here is derived from an EMBL/GenBank/DDBJ whole genome shotgun (WGS) entry which is preliminary data.</text>
</comment>
<dbReference type="EMBL" id="LAZR01006090">
    <property type="protein sequence ID" value="KKM94817.1"/>
    <property type="molecule type" value="Genomic_DNA"/>
</dbReference>
<reference evidence="1" key="1">
    <citation type="journal article" date="2015" name="Nature">
        <title>Complex archaea that bridge the gap between prokaryotes and eukaryotes.</title>
        <authorList>
            <person name="Spang A."/>
            <person name="Saw J.H."/>
            <person name="Jorgensen S.L."/>
            <person name="Zaremba-Niedzwiedzka K."/>
            <person name="Martijn J."/>
            <person name="Lind A.E."/>
            <person name="van Eijk R."/>
            <person name="Schleper C."/>
            <person name="Guy L."/>
            <person name="Ettema T.J."/>
        </authorList>
    </citation>
    <scope>NUCLEOTIDE SEQUENCE</scope>
</reference>
<gene>
    <name evidence="1" type="ORF">LCGC14_1194430</name>
</gene>
<name>A0A0F9PNS6_9ZZZZ</name>